<accession>A0A0F9VL65</accession>
<protein>
    <recommendedName>
        <fullName evidence="2">Portal protein</fullName>
    </recommendedName>
</protein>
<dbReference type="AlphaFoldDB" id="A0A0F9VL65"/>
<organism evidence="1">
    <name type="scientific">marine sediment metagenome</name>
    <dbReference type="NCBI Taxonomy" id="412755"/>
    <lineage>
        <taxon>unclassified sequences</taxon>
        <taxon>metagenomes</taxon>
        <taxon>ecological metagenomes</taxon>
    </lineage>
</organism>
<evidence type="ECO:0008006" key="2">
    <source>
        <dbReference type="Google" id="ProtNLM"/>
    </source>
</evidence>
<dbReference type="Pfam" id="PF06074">
    <property type="entry name" value="Portal_Mu"/>
    <property type="match status" value="1"/>
</dbReference>
<comment type="caution">
    <text evidence="1">The sequence shown here is derived from an EMBL/GenBank/DDBJ whole genome shotgun (WGS) entry which is preliminary data.</text>
</comment>
<gene>
    <name evidence="1" type="ORF">LCGC14_0391900</name>
</gene>
<dbReference type="EMBL" id="LAZR01000329">
    <property type="protein sequence ID" value="KKN74251.1"/>
    <property type="molecule type" value="Genomic_DNA"/>
</dbReference>
<dbReference type="InterPro" id="IPR009279">
    <property type="entry name" value="Portal_Mu"/>
</dbReference>
<sequence>MRIKRNNNGNGIGLAQGIKPLRAATAAPVPAQMGEQTKGQTGGMAILITQPGLSQPPPGTFATYRRMRSNPTIAMARVATQAPIKKADISIGKTDGAPDEWAEFIKGNLTSMWPWIRNNSLFAMDYGYSSFEKIFDLNESQQIVLKRLKPLLVDKTTILLDKETGAFAGLKNGNVKLPAEKVFCYVNDSEAGSPYGRSRHENIRGVWKNWLDTAIRMGDYGRKVAGVIPIITYPEGESRDAGGSLEDNFKLAQDMLANLGSKLKGVAMPNSFAKWADPQDWIRRGVDPESIRPWIISFLESKGNHGKDFTDQLRYWDVQLIRGWLLPERAITEGQHGTKAEAAAHIDVAFAVAEDILDDLIRCVNWYIVDQLLVINFGEQARGQVFLEHGPIIDQDKLFLRSLLEKILTSPIGFELLFPVLALDQILDQSGIPRTDDEDELMPMLKQIIDPDVADPKQPAQSKQAAGAETIVEGVKLNGAQITAAKDVLTDVRNNQMSPDNGVELLVAVGILEATAQRMIAAAVKFKAGPVIPK</sequence>
<reference evidence="1" key="1">
    <citation type="journal article" date="2015" name="Nature">
        <title>Complex archaea that bridge the gap between prokaryotes and eukaryotes.</title>
        <authorList>
            <person name="Spang A."/>
            <person name="Saw J.H."/>
            <person name="Jorgensen S.L."/>
            <person name="Zaremba-Niedzwiedzka K."/>
            <person name="Martijn J."/>
            <person name="Lind A.E."/>
            <person name="van Eijk R."/>
            <person name="Schleper C."/>
            <person name="Guy L."/>
            <person name="Ettema T.J."/>
        </authorList>
    </citation>
    <scope>NUCLEOTIDE SEQUENCE</scope>
</reference>
<evidence type="ECO:0000313" key="1">
    <source>
        <dbReference type="EMBL" id="KKN74251.1"/>
    </source>
</evidence>
<proteinExistence type="predicted"/>
<name>A0A0F9VL65_9ZZZZ</name>